<gene>
    <name evidence="4" type="ORF">DCHRY22_LOCUS11679</name>
</gene>
<feature type="domain" description="RAI1-like" evidence="3">
    <location>
        <begin position="31"/>
        <end position="122"/>
    </location>
</feature>
<dbReference type="EMBL" id="CAKASE010000074">
    <property type="protein sequence ID" value="CAG9575853.1"/>
    <property type="molecule type" value="Genomic_DNA"/>
</dbReference>
<dbReference type="GO" id="GO:0003723">
    <property type="term" value="F:RNA binding"/>
    <property type="evidence" value="ECO:0007669"/>
    <property type="project" value="UniProtKB-KW"/>
</dbReference>
<comment type="cofactor">
    <cofactor evidence="2">
        <name>a divalent metal cation</name>
        <dbReference type="ChEBI" id="CHEBI:60240"/>
    </cofactor>
</comment>
<keyword evidence="2" id="KW-0694">RNA-binding</keyword>
<dbReference type="InterPro" id="IPR013961">
    <property type="entry name" value="RAI1"/>
</dbReference>
<dbReference type="EC" id="3.6.1.-" evidence="2"/>
<comment type="subcellular location">
    <subcellularLocation>
        <location evidence="2">Nucleus</location>
    </subcellularLocation>
</comment>
<dbReference type="GO" id="GO:0005829">
    <property type="term" value="C:cytosol"/>
    <property type="evidence" value="ECO:0007669"/>
    <property type="project" value="TreeGrafter"/>
</dbReference>
<dbReference type="GO" id="GO:0004518">
    <property type="term" value="F:nuclease activity"/>
    <property type="evidence" value="ECO:0007669"/>
    <property type="project" value="UniProtKB-KW"/>
</dbReference>
<dbReference type="InterPro" id="IPR039039">
    <property type="entry name" value="RAI1-like_fam"/>
</dbReference>
<dbReference type="AlphaFoldDB" id="A0A8J2R2B9"/>
<dbReference type="GO" id="GO:0000166">
    <property type="term" value="F:nucleotide binding"/>
    <property type="evidence" value="ECO:0007669"/>
    <property type="project" value="UniProtKB-KW"/>
</dbReference>
<dbReference type="GO" id="GO:0110155">
    <property type="term" value="P:NAD-cap decapping"/>
    <property type="evidence" value="ECO:0007669"/>
    <property type="project" value="TreeGrafter"/>
</dbReference>
<dbReference type="Proteomes" id="UP000789524">
    <property type="component" value="Unassembled WGS sequence"/>
</dbReference>
<keyword evidence="2" id="KW-0547">Nucleotide-binding</keyword>
<dbReference type="OrthoDB" id="5853397at2759"/>
<keyword evidence="2" id="KW-0539">Nucleus</keyword>
<accession>A0A8J2R2B9</accession>
<evidence type="ECO:0000256" key="1">
    <source>
        <dbReference type="ARBA" id="ARBA00006562"/>
    </source>
</evidence>
<keyword evidence="2" id="KW-0540">Nuclease</keyword>
<evidence type="ECO:0000256" key="2">
    <source>
        <dbReference type="RuleBase" id="RU367113"/>
    </source>
</evidence>
<name>A0A8J2R2B9_9NEOP</name>
<dbReference type="Pfam" id="PF08652">
    <property type="entry name" value="RAI1"/>
    <property type="match status" value="2"/>
</dbReference>
<evidence type="ECO:0000259" key="3">
    <source>
        <dbReference type="Pfam" id="PF08652"/>
    </source>
</evidence>
<feature type="domain" description="RAI1-like" evidence="3">
    <location>
        <begin position="126"/>
        <end position="329"/>
    </location>
</feature>
<dbReference type="PANTHER" id="PTHR12395">
    <property type="entry name" value="DOM-3 RELATED"/>
    <property type="match status" value="1"/>
</dbReference>
<sequence>MAELLTHQSIYRRQFPNFGKPKIIGYIGLENLKYVQSIEEKNVNYDLNLGIEQAKRKPPDLDVKLTELLKFLLENERLLNLPVHNDLESAQFFCYRGLLTCIACTPYEKREPWKIAVILYKDKPDKAPDPSGPVDETEEFSLVFTTNLNRHKIVYGAEMDGIRCDQSHVSLPPSSKNPQEVLKYLSTKNFVELKTNRHIEFSRQELNFKKFKTIKWWCQSFLTGVETILCGCRNDSGIVEELKMYRVNDLPKISKKFWDPSVCFNFLDDFFTFVKRCLAREIKRKHGSKGLHNIQSLPMISLLFEWHPEESVHVSDYSHEDDPILFDWFLERYGKTST</sequence>
<evidence type="ECO:0000313" key="4">
    <source>
        <dbReference type="EMBL" id="CAG9575853.1"/>
    </source>
</evidence>
<comment type="caution">
    <text evidence="4">The sequence shown here is derived from an EMBL/GenBank/DDBJ whole genome shotgun (WGS) entry which is preliminary data.</text>
</comment>
<protein>
    <recommendedName>
        <fullName evidence="2">Decapping nuclease</fullName>
        <ecNumber evidence="2">3.6.1.-</ecNumber>
    </recommendedName>
</protein>
<dbReference type="GO" id="GO:0000956">
    <property type="term" value="P:nuclear-transcribed mRNA catabolic process"/>
    <property type="evidence" value="ECO:0007669"/>
    <property type="project" value="TreeGrafter"/>
</dbReference>
<dbReference type="PANTHER" id="PTHR12395:SF9">
    <property type="entry name" value="DECAPPING AND EXORIBONUCLEASE PROTEIN"/>
    <property type="match status" value="1"/>
</dbReference>
<keyword evidence="2" id="KW-0378">Hydrolase</keyword>
<dbReference type="GO" id="GO:0005634">
    <property type="term" value="C:nucleus"/>
    <property type="evidence" value="ECO:0007669"/>
    <property type="project" value="UniProtKB-SubCell"/>
</dbReference>
<organism evidence="4 5">
    <name type="scientific">Danaus chrysippus</name>
    <name type="common">African queen</name>
    <dbReference type="NCBI Taxonomy" id="151541"/>
    <lineage>
        <taxon>Eukaryota</taxon>
        <taxon>Metazoa</taxon>
        <taxon>Ecdysozoa</taxon>
        <taxon>Arthropoda</taxon>
        <taxon>Hexapoda</taxon>
        <taxon>Insecta</taxon>
        <taxon>Pterygota</taxon>
        <taxon>Neoptera</taxon>
        <taxon>Endopterygota</taxon>
        <taxon>Lepidoptera</taxon>
        <taxon>Glossata</taxon>
        <taxon>Ditrysia</taxon>
        <taxon>Papilionoidea</taxon>
        <taxon>Nymphalidae</taxon>
        <taxon>Danainae</taxon>
        <taxon>Danaini</taxon>
        <taxon>Danaina</taxon>
        <taxon>Danaus</taxon>
        <taxon>Anosia</taxon>
    </lineage>
</organism>
<keyword evidence="5" id="KW-1185">Reference proteome</keyword>
<dbReference type="GO" id="GO:0034353">
    <property type="term" value="F:mRNA 5'-diphosphatase activity"/>
    <property type="evidence" value="ECO:0007669"/>
    <property type="project" value="TreeGrafter"/>
</dbReference>
<proteinExistence type="inferred from homology"/>
<comment type="similarity">
    <text evidence="1 2">Belongs to the DXO/Dom3Z family.</text>
</comment>
<dbReference type="GO" id="GO:0046872">
    <property type="term" value="F:metal ion binding"/>
    <property type="evidence" value="ECO:0007669"/>
    <property type="project" value="UniProtKB-KW"/>
</dbReference>
<evidence type="ECO:0000313" key="5">
    <source>
        <dbReference type="Proteomes" id="UP000789524"/>
    </source>
</evidence>
<keyword evidence="2" id="KW-0479">Metal-binding</keyword>
<comment type="function">
    <text evidence="2">Decapping enzyme for NAD-capped RNAs: specifically hydrolyzes the nicotinamide adenine dinucleotide (NAD) cap from a subset of RNAs by removing the entire NAD moiety from the 5'-end of an NAD-capped RNA.</text>
</comment>
<reference evidence="4" key="1">
    <citation type="submission" date="2021-09" db="EMBL/GenBank/DDBJ databases">
        <authorList>
            <person name="Martin H S."/>
        </authorList>
    </citation>
    <scope>NUCLEOTIDE SEQUENCE</scope>
</reference>